<dbReference type="PANTHER" id="PTHR13487:SF3">
    <property type="entry name" value="REVERSION-INDUCING CYSTEINE-RICH PROTEIN WITH KAZAL MOTIFS"/>
    <property type="match status" value="1"/>
</dbReference>
<evidence type="ECO:0000313" key="4">
    <source>
        <dbReference type="EnsemblMetazoa" id="CLYHEMP007529.1"/>
    </source>
</evidence>
<dbReference type="InterPro" id="IPR039016">
    <property type="entry name" value="RECK"/>
</dbReference>
<dbReference type="Pfam" id="PF23332">
    <property type="entry name" value="CC4_RECK"/>
    <property type="match status" value="1"/>
</dbReference>
<dbReference type="InterPro" id="IPR001007">
    <property type="entry name" value="VWF_dom"/>
</dbReference>
<dbReference type="PANTHER" id="PTHR13487">
    <property type="entry name" value="SERINE PROTEASE INHIBITOR"/>
    <property type="match status" value="1"/>
</dbReference>
<keyword evidence="1" id="KW-0472">Membrane</keyword>
<dbReference type="InterPro" id="IPR002350">
    <property type="entry name" value="Kazal_dom"/>
</dbReference>
<feature type="chain" id="PRO_5029887949" description="Kazal-like domain-containing protein" evidence="2">
    <location>
        <begin position="20"/>
        <end position="985"/>
    </location>
</feature>
<dbReference type="InterPro" id="IPR036058">
    <property type="entry name" value="Kazal_dom_sf"/>
</dbReference>
<sequence length="985" mass="111939">MKMLELVLLVTSLMLLVQANQLGLNQCYHVIKSDGCRRACRKLTVPNNRESKEKFTQQYVKNQLMEIAQQCTQPEAEFWKCLDKSALMKDFRKKKRKYHGTCCKEAIHTSCEVECLTTKKISKLLKNERCNANREPKFTSCIKKVHAARKCCSGSTKECKHSCMQYFKNVRSNNVLQLKQIFQKKCGRRSKQFKCALTNSNFDRAIQNVNNCCNHSHNKRCHNSCNRVLGNLDKDFKTAFKQLTDDCGELHVNSPLYRCLLDANTQTQRIEDVPNRGRTTIRKPAYQSFKQQCCDRAVSPDCRKWCQETMADPKLMLSLWGTMYLSCIQSPKEVALSNCMTDVFEPCEIGVKEPMTFCTNLNEHPMSLFRRGDQSGDLTARKLHKFWSDGVVKVFGYKLVFKDISTCQPEMFKAMACLLATKPCDHRHSQIQVCRHDCEILLTECLNHDISDYAPNTVQDICANILPNNNQSNCIPLRKYAVRQTPSTALLRRVKPREDVTLPCRNDPCGEDEVCLINQECLKEDENSIYPCPKYKCVKGCPVNVNSKLIIPLGEMAKLRDGESDCYQVCECQYANEHNEKSTNTVFKNCKKFLCNQKRSCTRGKMTYRDGDTFHEQCNTCTCIDGTFECTKKNCGLEFVEESTATGRHRRHHGSSFFVQNSSPCNCHDVYKPVCALNVMTYPNACLAKCSNISDINLSVGDCRSIHPCDLNSCDPGKVCVPFRRVCLAPWTSCQQYECSSPSTTVLRYMNSNPTCGKFSNKGKVCGFDSVTYQNECEAFESGTGVDYRGSCIPENIRTSATTSSKERCRNVQCEPIIGDNCDLFTPPGSCCPKCGSMLRLLYSKQDLEKHKQYISLEPITVKELVKRLREQLKVAECQVHGHLTVENDLLVMLLVDSQKPTRDQITACRTEAQRFHKYINNSSPITQTNYYLSLLKASDLQTVEFHSPSSANMLKMGTKHLLSLVILCWLSTLVTSYLVSGGTR</sequence>
<dbReference type="AlphaFoldDB" id="A0A7M5V107"/>
<dbReference type="InterPro" id="IPR056979">
    <property type="entry name" value="FZ_RECK"/>
</dbReference>
<feature type="signal peptide" evidence="2">
    <location>
        <begin position="1"/>
        <end position="19"/>
    </location>
</feature>
<dbReference type="OrthoDB" id="5956770at2759"/>
<keyword evidence="5" id="KW-1185">Reference proteome</keyword>
<dbReference type="Pfam" id="PF23298">
    <property type="entry name" value="FZ_RECK"/>
    <property type="match status" value="1"/>
</dbReference>
<dbReference type="PROSITE" id="PS00282">
    <property type="entry name" value="KAZAL_1"/>
    <property type="match status" value="1"/>
</dbReference>
<dbReference type="PROSITE" id="PS51465">
    <property type="entry name" value="KAZAL_2"/>
    <property type="match status" value="2"/>
</dbReference>
<feature type="transmembrane region" description="Helical" evidence="1">
    <location>
        <begin position="962"/>
        <end position="980"/>
    </location>
</feature>
<organism evidence="4 5">
    <name type="scientific">Clytia hemisphaerica</name>
    <dbReference type="NCBI Taxonomy" id="252671"/>
    <lineage>
        <taxon>Eukaryota</taxon>
        <taxon>Metazoa</taxon>
        <taxon>Cnidaria</taxon>
        <taxon>Hydrozoa</taxon>
        <taxon>Hydroidolina</taxon>
        <taxon>Leptothecata</taxon>
        <taxon>Obeliida</taxon>
        <taxon>Clytiidae</taxon>
        <taxon>Clytia</taxon>
    </lineage>
</organism>
<keyword evidence="1" id="KW-0812">Transmembrane</keyword>
<dbReference type="SMART" id="SM00215">
    <property type="entry name" value="VWC_out"/>
    <property type="match status" value="1"/>
</dbReference>
<dbReference type="EnsemblMetazoa" id="CLYHEMT007529.1">
    <property type="protein sequence ID" value="CLYHEMP007529.1"/>
    <property type="gene ID" value="CLYHEMG007529"/>
</dbReference>
<evidence type="ECO:0000256" key="1">
    <source>
        <dbReference type="SAM" id="Phobius"/>
    </source>
</evidence>
<dbReference type="Gene3D" id="3.30.60.30">
    <property type="match status" value="2"/>
</dbReference>
<dbReference type="Proteomes" id="UP000594262">
    <property type="component" value="Unplaced"/>
</dbReference>
<dbReference type="GO" id="GO:0008191">
    <property type="term" value="F:metalloendopeptidase inhibitor activity"/>
    <property type="evidence" value="ECO:0007669"/>
    <property type="project" value="InterPro"/>
</dbReference>
<dbReference type="SUPFAM" id="SSF100895">
    <property type="entry name" value="Kazal-type serine protease inhibitors"/>
    <property type="match status" value="2"/>
</dbReference>
<dbReference type="InterPro" id="IPR056978">
    <property type="entry name" value="CC4_RECK"/>
</dbReference>
<proteinExistence type="predicted"/>
<protein>
    <recommendedName>
        <fullName evidence="3">Kazal-like domain-containing protein</fullName>
    </recommendedName>
</protein>
<dbReference type="SMART" id="SM00280">
    <property type="entry name" value="KAZAL"/>
    <property type="match status" value="2"/>
</dbReference>
<evidence type="ECO:0000259" key="3">
    <source>
        <dbReference type="PROSITE" id="PS51465"/>
    </source>
</evidence>
<evidence type="ECO:0000313" key="5">
    <source>
        <dbReference type="Proteomes" id="UP000594262"/>
    </source>
</evidence>
<dbReference type="GO" id="GO:0005886">
    <property type="term" value="C:plasma membrane"/>
    <property type="evidence" value="ECO:0007669"/>
    <property type="project" value="TreeGrafter"/>
</dbReference>
<evidence type="ECO:0000256" key="2">
    <source>
        <dbReference type="SAM" id="SignalP"/>
    </source>
</evidence>
<keyword evidence="1" id="KW-1133">Transmembrane helix</keyword>
<feature type="domain" description="Kazal-like" evidence="3">
    <location>
        <begin position="735"/>
        <end position="794"/>
    </location>
</feature>
<dbReference type="GO" id="GO:0030198">
    <property type="term" value="P:extracellular matrix organization"/>
    <property type="evidence" value="ECO:0007669"/>
    <property type="project" value="TreeGrafter"/>
</dbReference>
<dbReference type="Pfam" id="PF07648">
    <property type="entry name" value="Kazal_2"/>
    <property type="match status" value="2"/>
</dbReference>
<feature type="domain" description="Kazal-like" evidence="3">
    <location>
        <begin position="655"/>
        <end position="705"/>
    </location>
</feature>
<keyword evidence="2" id="KW-0732">Signal</keyword>
<name>A0A7M5V107_9CNID</name>
<accession>A0A7M5V107</accession>
<reference evidence="4" key="1">
    <citation type="submission" date="2021-01" db="UniProtKB">
        <authorList>
            <consortium name="EnsemblMetazoa"/>
        </authorList>
    </citation>
    <scope>IDENTIFICATION</scope>
</reference>